<dbReference type="EMBL" id="AMZO01000016">
    <property type="protein sequence ID" value="ELR65589.1"/>
    <property type="molecule type" value="Genomic_DNA"/>
</dbReference>
<protein>
    <submittedName>
        <fullName evidence="2">Guanylate cyclase-related protein</fullName>
    </submittedName>
</protein>
<reference evidence="2 3" key="1">
    <citation type="submission" date="2012-12" db="EMBL/GenBank/DDBJ databases">
        <title>Genome Assembly of Photobacterium sp. AK15.</title>
        <authorList>
            <person name="Khatri I."/>
            <person name="Vaidya B."/>
            <person name="Srinivas T.N.R."/>
            <person name="Subramanian S."/>
            <person name="Pinnaka A."/>
        </authorList>
    </citation>
    <scope>NUCLEOTIDE SEQUENCE [LARGE SCALE GENOMIC DNA]</scope>
    <source>
        <strain evidence="2 3">AK15</strain>
    </source>
</reference>
<dbReference type="InterPro" id="IPR038158">
    <property type="entry name" value="H-NOX_domain_sf"/>
</dbReference>
<dbReference type="InterPro" id="IPR011644">
    <property type="entry name" value="Heme_NO-bd"/>
</dbReference>
<dbReference type="OrthoDB" id="7266652at2"/>
<dbReference type="PATRIC" id="fig|1056511.3.peg.2161"/>
<accession>L8JDH8</accession>
<name>L8JDH8_9GAMM</name>
<dbReference type="InterPro" id="IPR024096">
    <property type="entry name" value="NO_sig/Golgi_transp_ligand-bd"/>
</dbReference>
<feature type="domain" description="Heme NO-binding" evidence="1">
    <location>
        <begin position="2"/>
        <end position="159"/>
    </location>
</feature>
<sequence>MKGIIFTEFLDIVEEAFGLDICQEMLDKAEDEGIYTAVGSYDHRALVKLIITLSKITNVPAEQLQEIYGEAVFLRLLKTLPAMDPPHQDTFSFIRSVEDHIHTEVKKLYPDATPPQFDFITQTSTKMIMDYKSARCMSHVCLGLIKGCAKHFSQELKVSMEPMNKSQSHVRFNLSLIAE</sequence>
<organism evidence="2 3">
    <name type="scientific">Photobacterium marinum</name>
    <dbReference type="NCBI Taxonomy" id="1056511"/>
    <lineage>
        <taxon>Bacteria</taxon>
        <taxon>Pseudomonadati</taxon>
        <taxon>Pseudomonadota</taxon>
        <taxon>Gammaproteobacteria</taxon>
        <taxon>Vibrionales</taxon>
        <taxon>Vibrionaceae</taxon>
        <taxon>Photobacterium</taxon>
    </lineage>
</organism>
<dbReference type="SUPFAM" id="SSF111126">
    <property type="entry name" value="Ligand-binding domain in the NO signalling and Golgi transport"/>
    <property type="match status" value="1"/>
</dbReference>
<dbReference type="Proteomes" id="UP000011134">
    <property type="component" value="Unassembled WGS sequence"/>
</dbReference>
<dbReference type="Gene3D" id="3.90.1520.10">
    <property type="entry name" value="H-NOX domain"/>
    <property type="match status" value="1"/>
</dbReference>
<dbReference type="GO" id="GO:0020037">
    <property type="term" value="F:heme binding"/>
    <property type="evidence" value="ECO:0007669"/>
    <property type="project" value="InterPro"/>
</dbReference>
<evidence type="ECO:0000259" key="1">
    <source>
        <dbReference type="Pfam" id="PF07700"/>
    </source>
</evidence>
<comment type="caution">
    <text evidence="2">The sequence shown here is derived from an EMBL/GenBank/DDBJ whole genome shotgun (WGS) entry which is preliminary data.</text>
</comment>
<proteinExistence type="predicted"/>
<dbReference type="Pfam" id="PF07700">
    <property type="entry name" value="HNOB"/>
    <property type="match status" value="1"/>
</dbReference>
<evidence type="ECO:0000313" key="2">
    <source>
        <dbReference type="EMBL" id="ELR65589.1"/>
    </source>
</evidence>
<gene>
    <name evidence="2" type="ORF">C942_00672</name>
</gene>
<dbReference type="RefSeq" id="WP_007465449.1">
    <property type="nucleotide sequence ID" value="NZ_AMZO01000016.1"/>
</dbReference>
<keyword evidence="3" id="KW-1185">Reference proteome</keyword>
<dbReference type="AlphaFoldDB" id="L8JDH8"/>
<evidence type="ECO:0000313" key="3">
    <source>
        <dbReference type="Proteomes" id="UP000011134"/>
    </source>
</evidence>